<evidence type="ECO:0000313" key="3">
    <source>
        <dbReference type="EMBL" id="GHH76963.1"/>
    </source>
</evidence>
<feature type="domain" description="Luciferase-like" evidence="2">
    <location>
        <begin position="16"/>
        <end position="297"/>
    </location>
</feature>
<dbReference type="SUPFAM" id="SSF51679">
    <property type="entry name" value="Bacterial luciferase-like"/>
    <property type="match status" value="1"/>
</dbReference>
<comment type="caution">
    <text evidence="3">The sequence shown here is derived from an EMBL/GenBank/DDBJ whole genome shotgun (WGS) entry which is preliminary data.</text>
</comment>
<dbReference type="PANTHER" id="PTHR30137">
    <property type="entry name" value="LUCIFERASE-LIKE MONOOXYGENASE"/>
    <property type="match status" value="1"/>
</dbReference>
<dbReference type="Pfam" id="PF00296">
    <property type="entry name" value="Bac_luciferase"/>
    <property type="match status" value="1"/>
</dbReference>
<dbReference type="PANTHER" id="PTHR30137:SF6">
    <property type="entry name" value="LUCIFERASE-LIKE MONOOXYGENASE"/>
    <property type="match status" value="1"/>
</dbReference>
<dbReference type="InterPro" id="IPR050766">
    <property type="entry name" value="Bact_Lucif_Oxidored"/>
</dbReference>
<dbReference type="AlphaFoldDB" id="A0A919KY43"/>
<dbReference type="RefSeq" id="WP_189930935.1">
    <property type="nucleotide sequence ID" value="NZ_BNCD01000005.1"/>
</dbReference>
<reference evidence="3" key="1">
    <citation type="journal article" date="2014" name="Int. J. Syst. Evol. Microbiol.">
        <title>Complete genome sequence of Corynebacterium casei LMG S-19264T (=DSM 44701T), isolated from a smear-ripened cheese.</title>
        <authorList>
            <consortium name="US DOE Joint Genome Institute (JGI-PGF)"/>
            <person name="Walter F."/>
            <person name="Albersmeier A."/>
            <person name="Kalinowski J."/>
            <person name="Ruckert C."/>
        </authorList>
    </citation>
    <scope>NUCLEOTIDE SEQUENCE</scope>
    <source>
        <strain evidence="3">JCM 5069</strain>
    </source>
</reference>
<proteinExistence type="predicted"/>
<sequence length="343" mass="36829">MPNIPIAILDNGPMEHGATPREGLARTVALARRVDELGYHRFWYAEHHGSGVTASATPPIVIARVAAATSRIRVGAGGVMLPNHSPLIVAEQFGTLHAFDPGRIDLGIGRGPGTKDPATVQALLNDRPALSSEQYADQVAALLGYFRGEGAGGVRVPSAESDVPQVWLLTSSDESAQLAAELGLPMSFAYHLRPDAADTAIAVYRDKFRPSVWLERPRVSISLIAICAETDEAAARVALPTTISRARVATGQENYLPTDAEAVRYEFSPEEEKAREQLATYHAIGSPQTVVRRAEELIDRFSLDELVVFTPVYDVAKCIRSYELLAEPLIGSAAPRGGAKSTA</sequence>
<evidence type="ECO:0000259" key="2">
    <source>
        <dbReference type="Pfam" id="PF00296"/>
    </source>
</evidence>
<dbReference type="GO" id="GO:0016705">
    <property type="term" value="F:oxidoreductase activity, acting on paired donors, with incorporation or reduction of molecular oxygen"/>
    <property type="evidence" value="ECO:0007669"/>
    <property type="project" value="InterPro"/>
</dbReference>
<protein>
    <submittedName>
        <fullName evidence="3">FMN-linked alkanal monooxygenase</fullName>
    </submittedName>
</protein>
<comment type="similarity">
    <text evidence="1">To bacterial alkanal monooxygenase alpha and beta chains.</text>
</comment>
<dbReference type="InterPro" id="IPR011251">
    <property type="entry name" value="Luciferase-like_dom"/>
</dbReference>
<dbReference type="EMBL" id="BNCD01000005">
    <property type="protein sequence ID" value="GHH76963.1"/>
    <property type="molecule type" value="Genomic_DNA"/>
</dbReference>
<keyword evidence="3" id="KW-0560">Oxidoreductase</keyword>
<keyword evidence="3" id="KW-0503">Monooxygenase</keyword>
<reference evidence="3" key="2">
    <citation type="submission" date="2020-09" db="EMBL/GenBank/DDBJ databases">
        <authorList>
            <person name="Sun Q."/>
            <person name="Ohkuma M."/>
        </authorList>
    </citation>
    <scope>NUCLEOTIDE SEQUENCE</scope>
    <source>
        <strain evidence="3">JCM 5069</strain>
    </source>
</reference>
<dbReference type="InterPro" id="IPR036661">
    <property type="entry name" value="Luciferase-like_sf"/>
</dbReference>
<keyword evidence="4" id="KW-1185">Reference proteome</keyword>
<dbReference type="GO" id="GO:0005829">
    <property type="term" value="C:cytosol"/>
    <property type="evidence" value="ECO:0007669"/>
    <property type="project" value="TreeGrafter"/>
</dbReference>
<name>A0A919KY43_9ACTN</name>
<dbReference type="InterPro" id="IPR019949">
    <property type="entry name" value="CmoO-like"/>
</dbReference>
<gene>
    <name evidence="3" type="ORF">GCM10018793_24100</name>
</gene>
<dbReference type="GO" id="GO:0004497">
    <property type="term" value="F:monooxygenase activity"/>
    <property type="evidence" value="ECO:0007669"/>
    <property type="project" value="UniProtKB-KW"/>
</dbReference>
<evidence type="ECO:0000313" key="4">
    <source>
        <dbReference type="Proteomes" id="UP000603708"/>
    </source>
</evidence>
<organism evidence="3 4">
    <name type="scientific">Streptomyces sulfonofaciens</name>
    <dbReference type="NCBI Taxonomy" id="68272"/>
    <lineage>
        <taxon>Bacteria</taxon>
        <taxon>Bacillati</taxon>
        <taxon>Actinomycetota</taxon>
        <taxon>Actinomycetes</taxon>
        <taxon>Kitasatosporales</taxon>
        <taxon>Streptomycetaceae</taxon>
        <taxon>Streptomyces</taxon>
    </lineage>
</organism>
<dbReference type="NCBIfam" id="TIGR03558">
    <property type="entry name" value="oxido_grp_1"/>
    <property type="match status" value="1"/>
</dbReference>
<evidence type="ECO:0000256" key="1">
    <source>
        <dbReference type="ARBA" id="ARBA00007789"/>
    </source>
</evidence>
<accession>A0A919KY43</accession>
<dbReference type="Proteomes" id="UP000603708">
    <property type="component" value="Unassembled WGS sequence"/>
</dbReference>
<dbReference type="Gene3D" id="3.20.20.30">
    <property type="entry name" value="Luciferase-like domain"/>
    <property type="match status" value="1"/>
</dbReference>